<dbReference type="EMBL" id="FODO01000016">
    <property type="protein sequence ID" value="SEO72113.1"/>
    <property type="molecule type" value="Genomic_DNA"/>
</dbReference>
<protein>
    <submittedName>
        <fullName evidence="5">Transcriptional regulator, HxlR family</fullName>
    </submittedName>
</protein>
<sequence length="129" mass="14725">MADNLNQTDFERSCCPVACALDNLGDKWTLLLVRDLLLGKKRYQEFLTSPEQIATNILADRLKKLEAAGIIVQHAYQQKPVRHEYALTQKGEDLRPVLEALVKWGMTYYPGTRVFKSYVHRSADAEKDA</sequence>
<accession>A0A1H8S1Q7</accession>
<dbReference type="OrthoDB" id="9807069at2"/>
<dbReference type="SUPFAM" id="SSF46785">
    <property type="entry name" value="Winged helix' DNA-binding domain"/>
    <property type="match status" value="1"/>
</dbReference>
<evidence type="ECO:0000313" key="6">
    <source>
        <dbReference type="Proteomes" id="UP000198814"/>
    </source>
</evidence>
<name>A0A1H8S1Q7_9PROT</name>
<evidence type="ECO:0000256" key="2">
    <source>
        <dbReference type="ARBA" id="ARBA00023125"/>
    </source>
</evidence>
<keyword evidence="1" id="KW-0805">Transcription regulation</keyword>
<feature type="domain" description="HTH hxlR-type" evidence="4">
    <location>
        <begin position="15"/>
        <end position="113"/>
    </location>
</feature>
<reference evidence="6" key="1">
    <citation type="submission" date="2016-10" db="EMBL/GenBank/DDBJ databases">
        <authorList>
            <person name="Varghese N."/>
            <person name="Submissions S."/>
        </authorList>
    </citation>
    <scope>NUCLEOTIDE SEQUENCE [LARGE SCALE GENOMIC DNA]</scope>
    <source>
        <strain evidence="6">Nm76</strain>
    </source>
</reference>
<keyword evidence="3" id="KW-0804">Transcription</keyword>
<dbReference type="PROSITE" id="PS51118">
    <property type="entry name" value="HTH_HXLR"/>
    <property type="match status" value="1"/>
</dbReference>
<dbReference type="Gene3D" id="1.10.10.10">
    <property type="entry name" value="Winged helix-like DNA-binding domain superfamily/Winged helix DNA-binding domain"/>
    <property type="match status" value="1"/>
</dbReference>
<evidence type="ECO:0000256" key="1">
    <source>
        <dbReference type="ARBA" id="ARBA00023015"/>
    </source>
</evidence>
<evidence type="ECO:0000313" key="5">
    <source>
        <dbReference type="EMBL" id="SEO72113.1"/>
    </source>
</evidence>
<dbReference type="PANTHER" id="PTHR33204">
    <property type="entry name" value="TRANSCRIPTIONAL REGULATOR, MARR FAMILY"/>
    <property type="match status" value="1"/>
</dbReference>
<gene>
    <name evidence="5" type="ORF">SAMN05216333_11634</name>
</gene>
<dbReference type="GO" id="GO:0003677">
    <property type="term" value="F:DNA binding"/>
    <property type="evidence" value="ECO:0007669"/>
    <property type="project" value="UniProtKB-KW"/>
</dbReference>
<keyword evidence="2" id="KW-0238">DNA-binding</keyword>
<dbReference type="InterPro" id="IPR036390">
    <property type="entry name" value="WH_DNA-bd_sf"/>
</dbReference>
<dbReference type="InterPro" id="IPR002577">
    <property type="entry name" value="HTH_HxlR"/>
</dbReference>
<dbReference type="InterPro" id="IPR036388">
    <property type="entry name" value="WH-like_DNA-bd_sf"/>
</dbReference>
<organism evidence="5 6">
    <name type="scientific">Nitrosomonas oligotropha</name>
    <dbReference type="NCBI Taxonomy" id="42354"/>
    <lineage>
        <taxon>Bacteria</taxon>
        <taxon>Pseudomonadati</taxon>
        <taxon>Pseudomonadota</taxon>
        <taxon>Betaproteobacteria</taxon>
        <taxon>Nitrosomonadales</taxon>
        <taxon>Nitrosomonadaceae</taxon>
        <taxon>Nitrosomonas</taxon>
    </lineage>
</organism>
<evidence type="ECO:0000259" key="4">
    <source>
        <dbReference type="PROSITE" id="PS51118"/>
    </source>
</evidence>
<keyword evidence="6" id="KW-1185">Reference proteome</keyword>
<proteinExistence type="predicted"/>
<evidence type="ECO:0000256" key="3">
    <source>
        <dbReference type="ARBA" id="ARBA00023163"/>
    </source>
</evidence>
<dbReference type="Pfam" id="PF01638">
    <property type="entry name" value="HxlR"/>
    <property type="match status" value="1"/>
</dbReference>
<dbReference type="Proteomes" id="UP000198814">
    <property type="component" value="Unassembled WGS sequence"/>
</dbReference>
<dbReference type="RefSeq" id="WP_090319733.1">
    <property type="nucleotide sequence ID" value="NZ_FNOE01000015.1"/>
</dbReference>
<dbReference type="AlphaFoldDB" id="A0A1H8S1Q7"/>
<dbReference type="PANTHER" id="PTHR33204:SF37">
    <property type="entry name" value="HTH-TYPE TRANSCRIPTIONAL REGULATOR YODB"/>
    <property type="match status" value="1"/>
</dbReference>